<keyword evidence="13" id="KW-1185">Reference proteome</keyword>
<dbReference type="EMBL" id="CP054140">
    <property type="protein sequence ID" value="QQG65662.1"/>
    <property type="molecule type" value="Genomic_DNA"/>
</dbReference>
<evidence type="ECO:0000256" key="7">
    <source>
        <dbReference type="ARBA" id="ARBA00023136"/>
    </source>
</evidence>
<reference evidence="12 13" key="1">
    <citation type="submission" date="2020-05" db="EMBL/GenBank/DDBJ databases">
        <title>Complete genome of Desulfobulbus oligotrophicus.</title>
        <authorList>
            <person name="Podar M."/>
        </authorList>
    </citation>
    <scope>NUCLEOTIDE SEQUENCE [LARGE SCALE GENOMIC DNA]</scope>
    <source>
        <strain evidence="12 13">Prop6</strain>
    </source>
</reference>
<comment type="subcellular location">
    <subcellularLocation>
        <location evidence="1">Cell membrane</location>
        <topology evidence="1">Multi-pass membrane protein</topology>
    </subcellularLocation>
    <subcellularLocation>
        <location evidence="8">Membrane</location>
        <topology evidence="8">Multi-pass membrane protein</topology>
    </subcellularLocation>
</comment>
<feature type="domain" description="MotA/TolQ/ExbB proton channel" evidence="11">
    <location>
        <begin position="70"/>
        <end position="178"/>
    </location>
</feature>
<feature type="transmembrane region" description="Helical" evidence="10">
    <location>
        <begin position="149"/>
        <end position="173"/>
    </location>
</feature>
<evidence type="ECO:0000256" key="5">
    <source>
        <dbReference type="ARBA" id="ARBA00022927"/>
    </source>
</evidence>
<dbReference type="Proteomes" id="UP000596092">
    <property type="component" value="Chromosome"/>
</dbReference>
<evidence type="ECO:0000256" key="10">
    <source>
        <dbReference type="SAM" id="Phobius"/>
    </source>
</evidence>
<gene>
    <name evidence="12" type="ORF">HP555_07170</name>
</gene>
<evidence type="ECO:0000256" key="8">
    <source>
        <dbReference type="RuleBase" id="RU004057"/>
    </source>
</evidence>
<sequence length="237" mass="26018">MSMSLIYHKIGPAGVVLVLLSFAALYFSIKNVTLLLLINRDFRQRFSKIESGELSYSSELHRPQNPLSGIIAAVVETHATHSNDIRAEVAYLFHRNFERINRDITWLKLISVIAPLLGLLGTMLGMVAVFRELAAGAGAANAATLANGIWEALITTIMGLTVAVPTLVVFYFLSLKMKGFHIEAIEHSYRAVHLFQRNCPHARTVHEAESSSQGRCPMSGQDGKTVLQSDCPSVEAV</sequence>
<dbReference type="GO" id="GO:0017038">
    <property type="term" value="P:protein import"/>
    <property type="evidence" value="ECO:0007669"/>
    <property type="project" value="TreeGrafter"/>
</dbReference>
<dbReference type="InterPro" id="IPR002898">
    <property type="entry name" value="MotA_ExbB_proton_chnl"/>
</dbReference>
<dbReference type="PANTHER" id="PTHR30625">
    <property type="entry name" value="PROTEIN TOLQ"/>
    <property type="match status" value="1"/>
</dbReference>
<feature type="region of interest" description="Disordered" evidence="9">
    <location>
        <begin position="206"/>
        <end position="237"/>
    </location>
</feature>
<dbReference type="AlphaFoldDB" id="A0A7T6AQL1"/>
<evidence type="ECO:0000256" key="4">
    <source>
        <dbReference type="ARBA" id="ARBA00022692"/>
    </source>
</evidence>
<feature type="transmembrane region" description="Helical" evidence="10">
    <location>
        <begin position="105"/>
        <end position="129"/>
    </location>
</feature>
<evidence type="ECO:0000313" key="13">
    <source>
        <dbReference type="Proteomes" id="UP000596092"/>
    </source>
</evidence>
<keyword evidence="2 8" id="KW-0813">Transport</keyword>
<proteinExistence type="inferred from homology"/>
<dbReference type="KEGG" id="dog:HP555_07170"/>
<dbReference type="InterPro" id="IPR050790">
    <property type="entry name" value="ExbB/TolQ_transport"/>
</dbReference>
<keyword evidence="5 8" id="KW-0653">Protein transport</keyword>
<comment type="similarity">
    <text evidence="8">Belongs to the exbB/tolQ family.</text>
</comment>
<evidence type="ECO:0000256" key="3">
    <source>
        <dbReference type="ARBA" id="ARBA00022475"/>
    </source>
</evidence>
<evidence type="ECO:0000313" key="12">
    <source>
        <dbReference type="EMBL" id="QQG65662.1"/>
    </source>
</evidence>
<protein>
    <submittedName>
        <fullName evidence="12">MotA/TolQ/ExbB proton channel family protein</fullName>
    </submittedName>
</protein>
<accession>A0A7T6AQL1</accession>
<dbReference type="PANTHER" id="PTHR30625:SF15">
    <property type="entry name" value="BIOPOLYMER TRANSPORT PROTEIN EXBB"/>
    <property type="match status" value="1"/>
</dbReference>
<evidence type="ECO:0000256" key="2">
    <source>
        <dbReference type="ARBA" id="ARBA00022448"/>
    </source>
</evidence>
<keyword evidence="7 10" id="KW-0472">Membrane</keyword>
<feature type="transmembrane region" description="Helical" evidence="10">
    <location>
        <begin position="12"/>
        <end position="38"/>
    </location>
</feature>
<evidence type="ECO:0000256" key="1">
    <source>
        <dbReference type="ARBA" id="ARBA00004651"/>
    </source>
</evidence>
<evidence type="ECO:0000256" key="9">
    <source>
        <dbReference type="SAM" id="MobiDB-lite"/>
    </source>
</evidence>
<evidence type="ECO:0000259" key="11">
    <source>
        <dbReference type="Pfam" id="PF01618"/>
    </source>
</evidence>
<keyword evidence="6 10" id="KW-1133">Transmembrane helix</keyword>
<keyword evidence="3" id="KW-1003">Cell membrane</keyword>
<evidence type="ECO:0000256" key="6">
    <source>
        <dbReference type="ARBA" id="ARBA00022989"/>
    </source>
</evidence>
<name>A0A7T6AQL1_9BACT</name>
<dbReference type="Pfam" id="PF01618">
    <property type="entry name" value="MotA_ExbB"/>
    <property type="match status" value="1"/>
</dbReference>
<organism evidence="12 13">
    <name type="scientific">Desulfobulbus oligotrophicus</name>
    <dbReference type="NCBI Taxonomy" id="1909699"/>
    <lineage>
        <taxon>Bacteria</taxon>
        <taxon>Pseudomonadati</taxon>
        <taxon>Thermodesulfobacteriota</taxon>
        <taxon>Desulfobulbia</taxon>
        <taxon>Desulfobulbales</taxon>
        <taxon>Desulfobulbaceae</taxon>
        <taxon>Desulfobulbus</taxon>
    </lineage>
</organism>
<dbReference type="GO" id="GO:0005886">
    <property type="term" value="C:plasma membrane"/>
    <property type="evidence" value="ECO:0007669"/>
    <property type="project" value="UniProtKB-SubCell"/>
</dbReference>
<keyword evidence="4 10" id="KW-0812">Transmembrane</keyword>
<dbReference type="RefSeq" id="WP_199260998.1">
    <property type="nucleotide sequence ID" value="NZ_CP054140.1"/>
</dbReference>